<evidence type="ECO:0000256" key="14">
    <source>
        <dbReference type="PIRSR" id="PIRSR601548-10"/>
    </source>
</evidence>
<comment type="caution">
    <text evidence="23">The sequence shown here is derived from an EMBL/GenBank/DDBJ whole genome shotgun (WGS) entry which is preliminary data.</text>
</comment>
<dbReference type="InterPro" id="IPR001548">
    <property type="entry name" value="Peptidase_M2"/>
</dbReference>
<feature type="binding site" evidence="17">
    <location>
        <position position="305"/>
    </location>
    <ligand>
        <name>Zn(2+)</name>
        <dbReference type="ChEBI" id="CHEBI:29105"/>
        <label>1</label>
        <note>catalytic</note>
    </ligand>
</feature>
<feature type="disulfide bond" evidence="18 21">
    <location>
        <begin position="72"/>
        <end position="80"/>
    </location>
</feature>
<evidence type="ECO:0000256" key="9">
    <source>
        <dbReference type="ARBA" id="ARBA00023157"/>
    </source>
</evidence>
<dbReference type="GO" id="GO:0046872">
    <property type="term" value="F:metal ion binding"/>
    <property type="evidence" value="ECO:0007669"/>
    <property type="project" value="UniProtKB-KW"/>
</dbReference>
<keyword evidence="9 18" id="KW-1015">Disulfide bond</keyword>
<keyword evidence="3 22" id="KW-0645">Protease</keyword>
<dbReference type="PROSITE" id="PS52011">
    <property type="entry name" value="PEPTIDASE_M2"/>
    <property type="match status" value="1"/>
</dbReference>
<feature type="disulfide bond" evidence="18 21">
    <location>
        <begin position="274"/>
        <end position="292"/>
    </location>
</feature>
<evidence type="ECO:0000256" key="19">
    <source>
        <dbReference type="PIRSR" id="PIRSR601548-5"/>
    </source>
</evidence>
<dbReference type="PANTHER" id="PTHR10514">
    <property type="entry name" value="ANGIOTENSIN-CONVERTING ENZYME"/>
    <property type="match status" value="1"/>
</dbReference>
<dbReference type="CDD" id="cd06461">
    <property type="entry name" value="M2_ACE"/>
    <property type="match status" value="1"/>
</dbReference>
<evidence type="ECO:0000256" key="8">
    <source>
        <dbReference type="ARBA" id="ARBA00023049"/>
    </source>
</evidence>
<dbReference type="GO" id="GO:0004180">
    <property type="term" value="F:carboxypeptidase activity"/>
    <property type="evidence" value="ECO:0007669"/>
    <property type="project" value="UniProtKB-KW"/>
</dbReference>
<evidence type="ECO:0000256" key="16">
    <source>
        <dbReference type="PIRSR" id="PIRSR601548-2"/>
    </source>
</evidence>
<keyword evidence="8 22" id="KW-0482">Metalloprotease</keyword>
<gene>
    <name evidence="23" type="ORF">AAG570_009590</name>
</gene>
<feature type="non-terminal residue" evidence="23">
    <location>
        <position position="1"/>
    </location>
</feature>
<comment type="similarity">
    <text evidence="1 21 22">Belongs to the peptidase M2 family.</text>
</comment>
<keyword evidence="10 14" id="KW-0325">Glycoprotein</keyword>
<evidence type="ECO:0000313" key="23">
    <source>
        <dbReference type="EMBL" id="KAL1137895.1"/>
    </source>
</evidence>
<feature type="binding site" evidence="20">
    <location>
        <position position="309"/>
    </location>
    <ligand>
        <name>Zn(2+)</name>
        <dbReference type="ChEBI" id="CHEBI:29105"/>
        <label>2</label>
        <note>catalytic</note>
    </ligand>
</feature>
<evidence type="ECO:0000256" key="7">
    <source>
        <dbReference type="ARBA" id="ARBA00022833"/>
    </source>
</evidence>
<dbReference type="EMBL" id="JBFDAA010000004">
    <property type="protein sequence ID" value="KAL1137895.1"/>
    <property type="molecule type" value="Genomic_DNA"/>
</dbReference>
<dbReference type="Proteomes" id="UP001558652">
    <property type="component" value="Unassembled WGS sequence"/>
</dbReference>
<dbReference type="SUPFAM" id="SSF55486">
    <property type="entry name" value="Metalloproteases ('zincins'), catalytic domain"/>
    <property type="match status" value="1"/>
</dbReference>
<evidence type="ECO:0000256" key="3">
    <source>
        <dbReference type="ARBA" id="ARBA00022670"/>
    </source>
</evidence>
<keyword evidence="5" id="KW-0732">Signal</keyword>
<dbReference type="Gene3D" id="1.10.1370.30">
    <property type="match status" value="1"/>
</dbReference>
<keyword evidence="6 22" id="KW-0378">Hydrolase</keyword>
<evidence type="ECO:0000256" key="12">
    <source>
        <dbReference type="ARBA" id="ARBA00039858"/>
    </source>
</evidence>
<dbReference type="PRINTS" id="PR00791">
    <property type="entry name" value="PEPDIPTASEA"/>
</dbReference>
<feature type="active site" description="Proton donor 1" evidence="13">
    <location>
        <position position="435"/>
    </location>
</feature>
<feature type="active site" description="Proton donor 2" evidence="15">
    <location>
        <position position="435"/>
    </location>
</feature>
<comment type="cofactor">
    <cofactor evidence="22">
        <name>Zn(2+)</name>
        <dbReference type="ChEBI" id="CHEBI:29105"/>
    </cofactor>
    <text evidence="22">Binds 1 zinc ion per subunit.</text>
</comment>
<evidence type="ECO:0000313" key="24">
    <source>
        <dbReference type="Proteomes" id="UP001558652"/>
    </source>
</evidence>
<dbReference type="GO" id="GO:0008241">
    <property type="term" value="F:peptidyl-dipeptidase activity"/>
    <property type="evidence" value="ECO:0007669"/>
    <property type="project" value="UniProtKB-EC"/>
</dbReference>
<evidence type="ECO:0000256" key="18">
    <source>
        <dbReference type="PIRSR" id="PIRSR601548-4"/>
    </source>
</evidence>
<dbReference type="FunFam" id="1.10.1370.30:FF:000004">
    <property type="entry name" value="Angiotensin-converting enzyme"/>
    <property type="match status" value="1"/>
</dbReference>
<evidence type="ECO:0000256" key="20">
    <source>
        <dbReference type="PIRSR" id="PIRSR601548-8"/>
    </source>
</evidence>
<keyword evidence="2 22" id="KW-0121">Carboxypeptidase</keyword>
<dbReference type="PANTHER" id="PTHR10514:SF44">
    <property type="entry name" value="ANGIOTENSIN-CONVERTING ENZYME-RELATED"/>
    <property type="match status" value="1"/>
</dbReference>
<evidence type="ECO:0000256" key="22">
    <source>
        <dbReference type="RuleBase" id="RU361144"/>
    </source>
</evidence>
<dbReference type="Pfam" id="PF01401">
    <property type="entry name" value="Peptidase_M2"/>
    <property type="match status" value="1"/>
</dbReference>
<evidence type="ECO:0000256" key="6">
    <source>
        <dbReference type="ARBA" id="ARBA00022801"/>
    </source>
</evidence>
<feature type="glycosylation site" description="N-linked (GlcNAc...) asparagine; partial" evidence="14">
    <location>
        <position position="75"/>
    </location>
</feature>
<evidence type="ECO:0000256" key="10">
    <source>
        <dbReference type="ARBA" id="ARBA00023180"/>
    </source>
</evidence>
<evidence type="ECO:0000256" key="13">
    <source>
        <dbReference type="PIRSR" id="PIRSR601548-1"/>
    </source>
</evidence>
<evidence type="ECO:0000256" key="15">
    <source>
        <dbReference type="PIRSR" id="PIRSR601548-11"/>
    </source>
</evidence>
<keyword evidence="7 17" id="KW-0862">Zinc</keyword>
<feature type="binding site" evidence="20">
    <location>
        <position position="305"/>
    </location>
    <ligand>
        <name>Zn(2+)</name>
        <dbReference type="ChEBI" id="CHEBI:29105"/>
        <label>2</label>
        <note>catalytic</note>
    </ligand>
</feature>
<feature type="glycosylation site" description="N-linked (GlcNAc...) asparagine" evidence="19">
    <location>
        <position position="75"/>
    </location>
</feature>
<dbReference type="EC" id="3.4.-.-" evidence="22"/>
<evidence type="ECO:0000256" key="17">
    <source>
        <dbReference type="PIRSR" id="PIRSR601548-3"/>
    </source>
</evidence>
<organism evidence="23 24">
    <name type="scientific">Ranatra chinensis</name>
    <dbReference type="NCBI Taxonomy" id="642074"/>
    <lineage>
        <taxon>Eukaryota</taxon>
        <taxon>Metazoa</taxon>
        <taxon>Ecdysozoa</taxon>
        <taxon>Arthropoda</taxon>
        <taxon>Hexapoda</taxon>
        <taxon>Insecta</taxon>
        <taxon>Pterygota</taxon>
        <taxon>Neoptera</taxon>
        <taxon>Paraneoptera</taxon>
        <taxon>Hemiptera</taxon>
        <taxon>Heteroptera</taxon>
        <taxon>Panheteroptera</taxon>
        <taxon>Nepomorpha</taxon>
        <taxon>Nepidae</taxon>
        <taxon>Ranatrinae</taxon>
        <taxon>Ranatra</taxon>
    </lineage>
</organism>
<dbReference type="AlphaFoldDB" id="A0ABD0YPI1"/>
<dbReference type="GO" id="GO:0006508">
    <property type="term" value="P:proteolysis"/>
    <property type="evidence" value="ECO:0007669"/>
    <property type="project" value="UniProtKB-KW"/>
</dbReference>
<feature type="active site" description="Proton acceptor 2" evidence="15">
    <location>
        <position position="306"/>
    </location>
</feature>
<feature type="binding site" evidence="17">
    <location>
        <position position="333"/>
    </location>
    <ligand>
        <name>Zn(2+)</name>
        <dbReference type="ChEBI" id="CHEBI:29105"/>
        <label>1</label>
        <note>catalytic</note>
    </ligand>
</feature>
<evidence type="ECO:0000256" key="11">
    <source>
        <dbReference type="ARBA" id="ARBA00036868"/>
    </source>
</evidence>
<evidence type="ECO:0000256" key="4">
    <source>
        <dbReference type="ARBA" id="ARBA00022723"/>
    </source>
</evidence>
<sequence>QLKVSSEVAKFTKEKWQETIKFDWAKFKDAELKRQFKKYAILGTAALPEEKHQRLEKIVSQMEEIYSKAKICDFNNTNKCDLSLEPELTQILASSRNPEELEHVWVAWRDATGKKCKDLFQDYVVLSNEASVLNNFTDTSEYWLYDFEDPNFQQDIEDLWHQMEPLYRQLHAYVRNKLREKYGDDVVTKKGPIPAHLLGNMWSQTWSNIFDITAPYPNVKSTDVTTEMVNQGYTPLKMFKLSEEFFTSLNLSAMPDAFWKRSIIEKPKDRDIVCHASAWDFYDGKDFRIKECTQVQQKDLRVVHHEMGHIQYYLQYKNQPHVFKEGANSGFHEAVGDVIALSVSTPNHLKKIGLLDEVEENKEAVINQLFYTALDKVAFLPFGYLMDLWRWDVFRGKIKPEHYNCNWWKLRHKYQGIQPPVDRSEENFDPAAKYHIIADVPYIRYFVSFVIQFQFHKALCEKAGEFDPNNPNHKPLHQCDIYQNKEAGNLLGTMLQMGSSKPWPDAMEVITGQRKMDAGPLLQYFRPLMEWLEAENARTGEYIGWEKPTKSKFDEVISTGIY</sequence>
<comment type="catalytic activity">
    <reaction evidence="11">
        <text>Release of a C-terminal dipeptide, oligopeptide-|-Xaa-Yaa, when Xaa is not Pro, and Yaa is neither Asp nor Glu. Thus, conversion of angiotensin I to angiotensin II, with increase in vasoconstrictor activity, but no action on angiotensin II.</text>
        <dbReference type="EC" id="3.4.15.1"/>
    </reaction>
</comment>
<reference evidence="23 24" key="1">
    <citation type="submission" date="2024-07" db="EMBL/GenBank/DDBJ databases">
        <title>Chromosome-level genome assembly of the water stick insect Ranatra chinensis (Heteroptera: Nepidae).</title>
        <authorList>
            <person name="Liu X."/>
        </authorList>
    </citation>
    <scope>NUCLEOTIDE SEQUENCE [LARGE SCALE GENOMIC DNA]</scope>
    <source>
        <strain evidence="23">Cailab_2021Rc</strain>
        <tissue evidence="23">Muscle</tissue>
    </source>
</reference>
<proteinExistence type="inferred from homology"/>
<feature type="active site" description="Proton acceptor 1" evidence="13">
    <location>
        <position position="306"/>
    </location>
</feature>
<feature type="disulfide bond" evidence="18">
    <location>
        <begin position="460"/>
        <end position="479"/>
    </location>
</feature>
<comment type="caution">
    <text evidence="21">Lacks conserved residue(s) required for the propagation of feature annotation.</text>
</comment>
<keyword evidence="24" id="KW-1185">Reference proteome</keyword>
<name>A0ABD0YPI1_9HEMI</name>
<accession>A0ABD0YPI1</accession>
<evidence type="ECO:0000256" key="2">
    <source>
        <dbReference type="ARBA" id="ARBA00022645"/>
    </source>
</evidence>
<protein>
    <recommendedName>
        <fullName evidence="12 22">Angiotensin-converting enzyme</fullName>
        <ecNumber evidence="22">3.4.-.-</ecNumber>
    </recommendedName>
</protein>
<evidence type="ECO:0000256" key="1">
    <source>
        <dbReference type="ARBA" id="ARBA00008139"/>
    </source>
</evidence>
<evidence type="ECO:0000256" key="21">
    <source>
        <dbReference type="PROSITE-ProRule" id="PRU01355"/>
    </source>
</evidence>
<dbReference type="GO" id="GO:0008237">
    <property type="term" value="F:metallopeptidase activity"/>
    <property type="evidence" value="ECO:0007669"/>
    <property type="project" value="UniProtKB-KW"/>
</dbReference>
<feature type="binding site" evidence="16">
    <location>
        <position position="444"/>
    </location>
    <ligand>
        <name>chloride</name>
        <dbReference type="ChEBI" id="CHEBI:17996"/>
        <label>1</label>
    </ligand>
</feature>
<feature type="binding site" evidence="20">
    <location>
        <position position="333"/>
    </location>
    <ligand>
        <name>Zn(2+)</name>
        <dbReference type="ChEBI" id="CHEBI:29105"/>
        <label>2</label>
        <note>catalytic</note>
    </ligand>
</feature>
<keyword evidence="4 17" id="KW-0479">Metal-binding</keyword>
<evidence type="ECO:0000256" key="5">
    <source>
        <dbReference type="ARBA" id="ARBA00022729"/>
    </source>
</evidence>
<feature type="binding site" evidence="17">
    <location>
        <position position="309"/>
    </location>
    <ligand>
        <name>Zn(2+)</name>
        <dbReference type="ChEBI" id="CHEBI:29105"/>
        <label>1</label>
        <note>catalytic</note>
    </ligand>
</feature>